<organism evidence="1 2">
    <name type="scientific">Caerostris extrusa</name>
    <name type="common">Bark spider</name>
    <name type="synonym">Caerostris bankana</name>
    <dbReference type="NCBI Taxonomy" id="172846"/>
    <lineage>
        <taxon>Eukaryota</taxon>
        <taxon>Metazoa</taxon>
        <taxon>Ecdysozoa</taxon>
        <taxon>Arthropoda</taxon>
        <taxon>Chelicerata</taxon>
        <taxon>Arachnida</taxon>
        <taxon>Araneae</taxon>
        <taxon>Araneomorphae</taxon>
        <taxon>Entelegynae</taxon>
        <taxon>Araneoidea</taxon>
        <taxon>Araneidae</taxon>
        <taxon>Caerostris</taxon>
    </lineage>
</organism>
<dbReference type="Proteomes" id="UP001054945">
    <property type="component" value="Unassembled WGS sequence"/>
</dbReference>
<sequence length="67" mass="7579">MKKKVIDSSIKREQVPPRFELGSLDSKSRVLTITPWNHICLLHLKASPSFVHVPLPFLPELSKLSST</sequence>
<dbReference type="EMBL" id="BPLR01000274">
    <property type="protein sequence ID" value="GIY93520.1"/>
    <property type="molecule type" value="Genomic_DNA"/>
</dbReference>
<reference evidence="1 2" key="1">
    <citation type="submission" date="2021-06" db="EMBL/GenBank/DDBJ databases">
        <title>Caerostris extrusa draft genome.</title>
        <authorList>
            <person name="Kono N."/>
            <person name="Arakawa K."/>
        </authorList>
    </citation>
    <scope>NUCLEOTIDE SEQUENCE [LARGE SCALE GENOMIC DNA]</scope>
</reference>
<proteinExistence type="predicted"/>
<keyword evidence="2" id="KW-1185">Reference proteome</keyword>
<evidence type="ECO:0000313" key="2">
    <source>
        <dbReference type="Proteomes" id="UP001054945"/>
    </source>
</evidence>
<gene>
    <name evidence="1" type="ORF">CEXT_514321</name>
</gene>
<comment type="caution">
    <text evidence="1">The sequence shown here is derived from an EMBL/GenBank/DDBJ whole genome shotgun (WGS) entry which is preliminary data.</text>
</comment>
<accession>A0AAV4XEQ8</accession>
<protein>
    <submittedName>
        <fullName evidence="1">Uncharacterized protein</fullName>
    </submittedName>
</protein>
<evidence type="ECO:0000313" key="1">
    <source>
        <dbReference type="EMBL" id="GIY93520.1"/>
    </source>
</evidence>
<dbReference type="AlphaFoldDB" id="A0AAV4XEQ8"/>
<name>A0AAV4XEQ8_CAEEX</name>